<gene>
    <name evidence="1" type="ORF">NT2_03_00260</name>
</gene>
<dbReference type="EMBL" id="BASZ01000003">
    <property type="protein sequence ID" value="GAD48538.1"/>
    <property type="molecule type" value="Genomic_DNA"/>
</dbReference>
<evidence type="ECO:0000313" key="2">
    <source>
        <dbReference type="Proteomes" id="UP000016568"/>
    </source>
</evidence>
<name>U3A197_9SPHN</name>
<proteinExistence type="predicted"/>
<comment type="caution">
    <text evidence="1">The sequence shown here is derived from an EMBL/GenBank/DDBJ whole genome shotgun (WGS) entry which is preliminary data.</text>
</comment>
<organism evidence="1 2">
    <name type="scientific">Caenibius tardaugens NBRC 16725</name>
    <dbReference type="NCBI Taxonomy" id="1219035"/>
    <lineage>
        <taxon>Bacteria</taxon>
        <taxon>Pseudomonadati</taxon>
        <taxon>Pseudomonadota</taxon>
        <taxon>Alphaproteobacteria</taxon>
        <taxon>Sphingomonadales</taxon>
        <taxon>Erythrobacteraceae</taxon>
        <taxon>Caenibius</taxon>
    </lineage>
</organism>
<keyword evidence="2" id="KW-1185">Reference proteome</keyword>
<evidence type="ECO:0000313" key="1">
    <source>
        <dbReference type="EMBL" id="GAD48538.1"/>
    </source>
</evidence>
<protein>
    <recommendedName>
        <fullName evidence="3">PilZ domain-containing protein</fullName>
    </recommendedName>
</protein>
<dbReference type="AlphaFoldDB" id="U3A197"/>
<accession>U3A197</accession>
<reference evidence="1 2" key="1">
    <citation type="submission" date="2013-09" db="EMBL/GenBank/DDBJ databases">
        <title>Whole genome shotgun sequence of Novosphingobium tardaugens NBRC 16725.</title>
        <authorList>
            <person name="Isaki S."/>
            <person name="Hosoyama A."/>
            <person name="Tsuchikane K."/>
            <person name="Katsumata H."/>
            <person name="Ando Y."/>
            <person name="Yamazaki S."/>
            <person name="Fujita N."/>
        </authorList>
    </citation>
    <scope>NUCLEOTIDE SEQUENCE [LARGE SCALE GENOMIC DNA]</scope>
    <source>
        <strain evidence="1 2">NBRC 16725</strain>
    </source>
</reference>
<evidence type="ECO:0008006" key="3">
    <source>
        <dbReference type="Google" id="ProtNLM"/>
    </source>
</evidence>
<sequence length="91" mass="9721">MQEQTGAKMKIPGTYVDECRTQHDVTVVDLSCAGCRVAGDRNSAAAGSVVRFFIGAIGPIEGRAEARCGDDLRISFVNPIEPRIVEHFAAA</sequence>
<dbReference type="Proteomes" id="UP000016568">
    <property type="component" value="Unassembled WGS sequence"/>
</dbReference>